<accession>A0A6C0ALF0</accession>
<dbReference type="EMBL" id="MN740714">
    <property type="protein sequence ID" value="QHS80562.1"/>
    <property type="molecule type" value="Genomic_DNA"/>
</dbReference>
<reference evidence="1" key="1">
    <citation type="journal article" date="2020" name="Nature">
        <title>Giant virus diversity and host interactions through global metagenomics.</title>
        <authorList>
            <person name="Schulz F."/>
            <person name="Roux S."/>
            <person name="Paez-Espino D."/>
            <person name="Jungbluth S."/>
            <person name="Walsh D.A."/>
            <person name="Denef V.J."/>
            <person name="McMahon K.D."/>
            <person name="Konstantinidis K.T."/>
            <person name="Eloe-Fadrosh E.A."/>
            <person name="Kyrpides N.C."/>
            <person name="Woyke T."/>
        </authorList>
    </citation>
    <scope>NUCLEOTIDE SEQUENCE</scope>
    <source>
        <strain evidence="1">GVMAG-S-1091796-13</strain>
    </source>
</reference>
<organism evidence="1">
    <name type="scientific">viral metagenome</name>
    <dbReference type="NCBI Taxonomy" id="1070528"/>
    <lineage>
        <taxon>unclassified sequences</taxon>
        <taxon>metagenomes</taxon>
        <taxon>organismal metagenomes</taxon>
    </lineage>
</organism>
<sequence>MNDILQHVIKGLFIAVLYFEFTKTNDTNLKNIVMFTSFYISMIIGAQLTNIDPNVITSAFLSKTVFTLVDERIRKKETIKNIT</sequence>
<dbReference type="EMBL" id="MN740715">
    <property type="protein sequence ID" value="QHS80618.1"/>
    <property type="molecule type" value="Genomic_DNA"/>
</dbReference>
<evidence type="ECO:0008006" key="2">
    <source>
        <dbReference type="Google" id="ProtNLM"/>
    </source>
</evidence>
<protein>
    <recommendedName>
        <fullName evidence="2">Holin</fullName>
    </recommendedName>
</protein>
<proteinExistence type="predicted"/>
<evidence type="ECO:0000313" key="1">
    <source>
        <dbReference type="EMBL" id="QHS80562.1"/>
    </source>
</evidence>
<dbReference type="AlphaFoldDB" id="A0A6C0ALF0"/>
<name>A0A6C0ALF0_9ZZZZ</name>